<name>A0A1S2VGZ6_9BACT</name>
<reference evidence="1 2" key="1">
    <citation type="submission" date="2016-10" db="EMBL/GenBank/DDBJ databases">
        <title>Arsenicibacter rosenii gen. nov., sp. nov., an efficient arsenic-methylating bacterium isolated from an arsenic-contaminated paddy soil.</title>
        <authorList>
            <person name="Huang K."/>
        </authorList>
    </citation>
    <scope>NUCLEOTIDE SEQUENCE [LARGE SCALE GENOMIC DNA]</scope>
    <source>
        <strain evidence="1 2">SM-1</strain>
    </source>
</reference>
<gene>
    <name evidence="1" type="ORF">BLX24_15810</name>
</gene>
<dbReference type="OrthoDB" id="5868871at2"/>
<sequence length="169" mass="19500">MESKPQETKKNRRPTKYKPENAQLAYQLCLLGLTDNDMATFFEVTEQTINNWKQSFPEFFESVKKGKIVADANVAASLYKRGTGYEFTEVTNEEDEQGRTRTKVVRKHIPADTTAAIFWLKNRQPKVWRDKQEIKLSGSIAVNDLRDLTDDELAKLKADLERQNNNEAN</sequence>
<protein>
    <recommendedName>
        <fullName evidence="3">Terminase</fullName>
    </recommendedName>
</protein>
<keyword evidence="2" id="KW-1185">Reference proteome</keyword>
<accession>A0A1S2VGZ6</accession>
<evidence type="ECO:0000313" key="1">
    <source>
        <dbReference type="EMBL" id="OIN58002.1"/>
    </source>
</evidence>
<proteinExistence type="predicted"/>
<dbReference type="EMBL" id="MORL01000008">
    <property type="protein sequence ID" value="OIN58002.1"/>
    <property type="molecule type" value="Genomic_DNA"/>
</dbReference>
<comment type="caution">
    <text evidence="1">The sequence shown here is derived from an EMBL/GenBank/DDBJ whole genome shotgun (WGS) entry which is preliminary data.</text>
</comment>
<dbReference type="Proteomes" id="UP000181790">
    <property type="component" value="Unassembled WGS sequence"/>
</dbReference>
<dbReference type="AlphaFoldDB" id="A0A1S2VGZ6"/>
<organism evidence="1 2">
    <name type="scientific">Arsenicibacter rosenii</name>
    <dbReference type="NCBI Taxonomy" id="1750698"/>
    <lineage>
        <taxon>Bacteria</taxon>
        <taxon>Pseudomonadati</taxon>
        <taxon>Bacteroidota</taxon>
        <taxon>Cytophagia</taxon>
        <taxon>Cytophagales</taxon>
        <taxon>Spirosomataceae</taxon>
        <taxon>Arsenicibacter</taxon>
    </lineage>
</organism>
<dbReference type="RefSeq" id="WP_071504154.1">
    <property type="nucleotide sequence ID" value="NZ_MORL01000008.1"/>
</dbReference>
<evidence type="ECO:0008006" key="3">
    <source>
        <dbReference type="Google" id="ProtNLM"/>
    </source>
</evidence>
<evidence type="ECO:0000313" key="2">
    <source>
        <dbReference type="Proteomes" id="UP000181790"/>
    </source>
</evidence>